<evidence type="ECO:0000313" key="1">
    <source>
        <dbReference type="EMBL" id="AIJ10284.1"/>
    </source>
</evidence>
<dbReference type="Proteomes" id="UP000028681">
    <property type="component" value="Chromosome"/>
</dbReference>
<reference evidence="1 2" key="1">
    <citation type="journal article" date="2012" name="PLoS ONE">
        <title>Edwardsiella comparative phylogenomics reveal the new intra/inter-species taxonomic relationships, virulence evolution and niche adaptation mechanisms.</title>
        <authorList>
            <person name="Yang M."/>
            <person name="Lv Y."/>
            <person name="Xiao J."/>
            <person name="Wu H."/>
            <person name="Zheng H."/>
            <person name="Liu Q."/>
            <person name="Zhang Y."/>
            <person name="Wang Q."/>
        </authorList>
    </citation>
    <scope>NUCLEOTIDE SEQUENCE [LARGE SCALE GENOMIC DNA]</scope>
    <source>
        <strain evidence="2">080813</strain>
    </source>
</reference>
<gene>
    <name evidence="1" type="ORF">ETEE_3874</name>
</gene>
<organism evidence="1 2">
    <name type="scientific">Edwardsiella anguillarum ET080813</name>
    <dbReference type="NCBI Taxonomy" id="667120"/>
    <lineage>
        <taxon>Bacteria</taxon>
        <taxon>Pseudomonadati</taxon>
        <taxon>Pseudomonadota</taxon>
        <taxon>Gammaproteobacteria</taxon>
        <taxon>Enterobacterales</taxon>
        <taxon>Hafniaceae</taxon>
        <taxon>Edwardsiella</taxon>
    </lineage>
</organism>
<proteinExistence type="predicted"/>
<evidence type="ECO:0000313" key="2">
    <source>
        <dbReference type="Proteomes" id="UP000028681"/>
    </source>
</evidence>
<dbReference type="KEGG" id="ete:ETEE_3874"/>
<dbReference type="AlphaFoldDB" id="A0A076LXZ8"/>
<dbReference type="HOGENOM" id="CLU_3343099_0_0_6"/>
<accession>A0A076LXZ8</accession>
<dbReference type="EMBL" id="CP006664">
    <property type="protein sequence ID" value="AIJ10284.1"/>
    <property type="molecule type" value="Genomic_DNA"/>
</dbReference>
<name>A0A076LXZ8_9GAMM</name>
<sequence>MPLLQQKLIAAKVSATSVFTKVNIYYSGTLHQSSLAY</sequence>
<protein>
    <submittedName>
        <fullName evidence="1">Uncharacterized protein</fullName>
    </submittedName>
</protein>